<evidence type="ECO:0000313" key="3">
    <source>
        <dbReference type="Proteomes" id="UP000007151"/>
    </source>
</evidence>
<feature type="region of interest" description="Disordered" evidence="1">
    <location>
        <begin position="1"/>
        <end position="81"/>
    </location>
</feature>
<dbReference type="EMBL" id="AGBW02012593">
    <property type="protein sequence ID" value="OWR44760.1"/>
    <property type="molecule type" value="Genomic_DNA"/>
</dbReference>
<proteinExistence type="predicted"/>
<dbReference type="Proteomes" id="UP000007151">
    <property type="component" value="Unassembled WGS sequence"/>
</dbReference>
<feature type="compositionally biased region" description="Basic residues" evidence="1">
    <location>
        <begin position="58"/>
        <end position="75"/>
    </location>
</feature>
<feature type="compositionally biased region" description="Basic residues" evidence="1">
    <location>
        <begin position="26"/>
        <end position="37"/>
    </location>
</feature>
<evidence type="ECO:0000256" key="1">
    <source>
        <dbReference type="SAM" id="MobiDB-lite"/>
    </source>
</evidence>
<reference evidence="2 3" key="1">
    <citation type="journal article" date="2011" name="Cell">
        <title>The monarch butterfly genome yields insights into long-distance migration.</title>
        <authorList>
            <person name="Zhan S."/>
            <person name="Merlin C."/>
            <person name="Boore J.L."/>
            <person name="Reppert S.M."/>
        </authorList>
    </citation>
    <scope>NUCLEOTIDE SEQUENCE [LARGE SCALE GENOMIC DNA]</scope>
    <source>
        <strain evidence="2">F-2</strain>
    </source>
</reference>
<sequence length="140" mass="15712">MDNFEQTSESKKQTPTRAGWVTQKKERGKKKIKHFLKVRMLVKGGKKKSQNKSASSKRLQRSKAPKRRSASRRNRGHFEEEVCTTADKAVQVQMPVKCTCKGKAQKSKLRFKPSRISVSTSAFLINSCPSGTKPSSSNAK</sequence>
<dbReference type="AlphaFoldDB" id="A0A212ETE6"/>
<accession>A0A212ETE6</accession>
<dbReference type="OrthoDB" id="10519624at2759"/>
<comment type="caution">
    <text evidence="2">The sequence shown here is derived from an EMBL/GenBank/DDBJ whole genome shotgun (WGS) entry which is preliminary data.</text>
</comment>
<organism evidence="2 3">
    <name type="scientific">Danaus plexippus plexippus</name>
    <dbReference type="NCBI Taxonomy" id="278856"/>
    <lineage>
        <taxon>Eukaryota</taxon>
        <taxon>Metazoa</taxon>
        <taxon>Ecdysozoa</taxon>
        <taxon>Arthropoda</taxon>
        <taxon>Hexapoda</taxon>
        <taxon>Insecta</taxon>
        <taxon>Pterygota</taxon>
        <taxon>Neoptera</taxon>
        <taxon>Endopterygota</taxon>
        <taxon>Lepidoptera</taxon>
        <taxon>Glossata</taxon>
        <taxon>Ditrysia</taxon>
        <taxon>Papilionoidea</taxon>
        <taxon>Nymphalidae</taxon>
        <taxon>Danainae</taxon>
        <taxon>Danaini</taxon>
        <taxon>Danaina</taxon>
        <taxon>Danaus</taxon>
        <taxon>Danaus</taxon>
    </lineage>
</organism>
<evidence type="ECO:0000313" key="2">
    <source>
        <dbReference type="EMBL" id="OWR44760.1"/>
    </source>
</evidence>
<keyword evidence="3" id="KW-1185">Reference proteome</keyword>
<gene>
    <name evidence="2" type="ORF">KGM_200899</name>
</gene>
<protein>
    <submittedName>
        <fullName evidence="2">Uncharacterized protein</fullName>
    </submittedName>
</protein>
<name>A0A212ETE6_DANPL</name>
<dbReference type="KEGG" id="dpl:KGM_200899"/>